<name>A0A6A7C4A2_9PEZI</name>
<feature type="compositionally biased region" description="Polar residues" evidence="3">
    <location>
        <begin position="465"/>
        <end position="481"/>
    </location>
</feature>
<dbReference type="InterPro" id="IPR016035">
    <property type="entry name" value="Acyl_Trfase/lysoPLipase"/>
</dbReference>
<dbReference type="Pfam" id="PF01734">
    <property type="entry name" value="Patatin"/>
    <property type="match status" value="1"/>
</dbReference>
<dbReference type="Gene3D" id="3.40.1090.10">
    <property type="entry name" value="Cytosolic phospholipase A2 catalytic domain"/>
    <property type="match status" value="1"/>
</dbReference>
<dbReference type="PROSITE" id="PS51635">
    <property type="entry name" value="PNPLA"/>
    <property type="match status" value="1"/>
</dbReference>
<feature type="region of interest" description="Disordered" evidence="3">
    <location>
        <begin position="148"/>
        <end position="176"/>
    </location>
</feature>
<evidence type="ECO:0000256" key="2">
    <source>
        <dbReference type="PROSITE-ProRule" id="PRU01161"/>
    </source>
</evidence>
<dbReference type="PANTHER" id="PTHR24185:SF4">
    <property type="entry name" value="SERINE HYDROLASE, PUTATIVE (AFU_ORTHOLOGUE AFUA_2G07870)-RELATED"/>
    <property type="match status" value="1"/>
</dbReference>
<evidence type="ECO:0000256" key="1">
    <source>
        <dbReference type="ARBA" id="ARBA00023098"/>
    </source>
</evidence>
<proteinExistence type="predicted"/>
<evidence type="ECO:0000313" key="6">
    <source>
        <dbReference type="Proteomes" id="UP000799421"/>
    </source>
</evidence>
<dbReference type="GO" id="GO:0046486">
    <property type="term" value="P:glycerolipid metabolic process"/>
    <property type="evidence" value="ECO:0007669"/>
    <property type="project" value="UniProtKB-ARBA"/>
</dbReference>
<organism evidence="5 6">
    <name type="scientific">Piedraia hortae CBS 480.64</name>
    <dbReference type="NCBI Taxonomy" id="1314780"/>
    <lineage>
        <taxon>Eukaryota</taxon>
        <taxon>Fungi</taxon>
        <taxon>Dikarya</taxon>
        <taxon>Ascomycota</taxon>
        <taxon>Pezizomycotina</taxon>
        <taxon>Dothideomycetes</taxon>
        <taxon>Dothideomycetidae</taxon>
        <taxon>Capnodiales</taxon>
        <taxon>Piedraiaceae</taxon>
        <taxon>Piedraia</taxon>
    </lineage>
</organism>
<dbReference type="GO" id="GO:0016020">
    <property type="term" value="C:membrane"/>
    <property type="evidence" value="ECO:0007669"/>
    <property type="project" value="TreeGrafter"/>
</dbReference>
<dbReference type="AlphaFoldDB" id="A0A6A7C4A2"/>
<dbReference type="GO" id="GO:0019369">
    <property type="term" value="P:arachidonate metabolic process"/>
    <property type="evidence" value="ECO:0007669"/>
    <property type="project" value="TreeGrafter"/>
</dbReference>
<dbReference type="CDD" id="cd07216">
    <property type="entry name" value="Pat17_PNPLA8_PNPLA9_like3"/>
    <property type="match status" value="1"/>
</dbReference>
<feature type="short sequence motif" description="GXGXXG" evidence="2">
    <location>
        <begin position="26"/>
        <end position="31"/>
    </location>
</feature>
<keyword evidence="6" id="KW-1185">Reference proteome</keyword>
<dbReference type="Proteomes" id="UP000799421">
    <property type="component" value="Unassembled WGS sequence"/>
</dbReference>
<protein>
    <submittedName>
        <fullName evidence="5">FabD/lysophospholipase-like protein</fullName>
    </submittedName>
</protein>
<evidence type="ECO:0000313" key="5">
    <source>
        <dbReference type="EMBL" id="KAF2862294.1"/>
    </source>
</evidence>
<keyword evidence="1" id="KW-0443">Lipid metabolism</keyword>
<evidence type="ECO:0000256" key="3">
    <source>
        <dbReference type="SAM" id="MobiDB-lite"/>
    </source>
</evidence>
<accession>A0A6A7C4A2</accession>
<dbReference type="PANTHER" id="PTHR24185">
    <property type="entry name" value="CALCIUM-INDEPENDENT PHOSPHOLIPASE A2-GAMMA"/>
    <property type="match status" value="1"/>
</dbReference>
<dbReference type="SUPFAM" id="SSF52151">
    <property type="entry name" value="FabD/lysophospholipase-like"/>
    <property type="match status" value="1"/>
</dbReference>
<evidence type="ECO:0000259" key="4">
    <source>
        <dbReference type="PROSITE" id="PS51635"/>
    </source>
</evidence>
<dbReference type="OrthoDB" id="630895at2759"/>
<sequence>METHGSLRYQASQNRGLPLRVLSLDGGGVRGYSMLVILQELMHRTFVELEGRAPRRHEIPKPCDHFDLIVGTGTGGLIALMLGRMRMDLDTCKDCWARMTRRVFETDKTFAGIPYKSTMFKASKLEEAIRDALRDHTGPEADRVSLEMATRPTSPGSQVSPQRSPSQSSRYSQLGVSPVAPRGYGGYFRPGNPNALLYDAREYRTKTAVAAVMKGTTQTVLLRSYDARKEPAPDVNCTIWQAGRATAATGMAFKPIKIGQTWYLDEGAGKFNPSPLALDEAENEWPGREIGVFVSIGTGKRPAVTNTQSHEWWENLFGGTMGDFAEARRRLILKMEGCEETHQFMIRDYLTQRRVSLDNYYRFNVEIGVGEFGMNEWHRLSEISTHTRLYLANADVESLTLSAAAKLAQINDTRTMSLRMGARPRQGSEAPAFCPPANPTAIELPGDEAFLQNSSARPSVDGRSFVSSRGNSPPNRQSSHYYPNAPQPDWNSPIHGDTAPPPPPKVPPPYPDRPAHHTVSTYPHYPTNPALSTHVAPANASHASPMSPARSHQYHPAYGGAGPLTDGRRLPYPDVTGPPPVINMNNKPNL</sequence>
<comment type="caution">
    <text evidence="2">Lacks conserved residue(s) required for the propagation of feature annotation.</text>
</comment>
<feature type="compositionally biased region" description="Pro residues" evidence="3">
    <location>
        <begin position="499"/>
        <end position="512"/>
    </location>
</feature>
<dbReference type="InterPro" id="IPR002641">
    <property type="entry name" value="PNPLA_dom"/>
</dbReference>
<reference evidence="5" key="1">
    <citation type="journal article" date="2020" name="Stud. Mycol.">
        <title>101 Dothideomycetes genomes: a test case for predicting lifestyles and emergence of pathogens.</title>
        <authorList>
            <person name="Haridas S."/>
            <person name="Albert R."/>
            <person name="Binder M."/>
            <person name="Bloem J."/>
            <person name="Labutti K."/>
            <person name="Salamov A."/>
            <person name="Andreopoulos B."/>
            <person name="Baker S."/>
            <person name="Barry K."/>
            <person name="Bills G."/>
            <person name="Bluhm B."/>
            <person name="Cannon C."/>
            <person name="Castanera R."/>
            <person name="Culley D."/>
            <person name="Daum C."/>
            <person name="Ezra D."/>
            <person name="Gonzalez J."/>
            <person name="Henrissat B."/>
            <person name="Kuo A."/>
            <person name="Liang C."/>
            <person name="Lipzen A."/>
            <person name="Lutzoni F."/>
            <person name="Magnuson J."/>
            <person name="Mondo S."/>
            <person name="Nolan M."/>
            <person name="Ohm R."/>
            <person name="Pangilinan J."/>
            <person name="Park H.-J."/>
            <person name="Ramirez L."/>
            <person name="Alfaro M."/>
            <person name="Sun H."/>
            <person name="Tritt A."/>
            <person name="Yoshinaga Y."/>
            <person name="Zwiers L.-H."/>
            <person name="Turgeon B."/>
            <person name="Goodwin S."/>
            <person name="Spatafora J."/>
            <person name="Crous P."/>
            <person name="Grigoriev I."/>
        </authorList>
    </citation>
    <scope>NUCLEOTIDE SEQUENCE</scope>
    <source>
        <strain evidence="5">CBS 480.64</strain>
    </source>
</reference>
<feature type="region of interest" description="Disordered" evidence="3">
    <location>
        <begin position="421"/>
        <end position="590"/>
    </location>
</feature>
<dbReference type="EMBL" id="MU005967">
    <property type="protein sequence ID" value="KAF2862294.1"/>
    <property type="molecule type" value="Genomic_DNA"/>
</dbReference>
<feature type="domain" description="PNPLA" evidence="4">
    <location>
        <begin position="22"/>
        <end position="278"/>
    </location>
</feature>
<gene>
    <name evidence="5" type="ORF">K470DRAFT_213250</name>
</gene>
<dbReference type="GO" id="GO:0047499">
    <property type="term" value="F:calcium-independent phospholipase A2 activity"/>
    <property type="evidence" value="ECO:0007669"/>
    <property type="project" value="TreeGrafter"/>
</dbReference>
<feature type="compositionally biased region" description="Low complexity" evidence="3">
    <location>
        <begin position="154"/>
        <end position="173"/>
    </location>
</feature>